<dbReference type="EnsemblPlants" id="Pp3c10_19100V3.1">
    <property type="protein sequence ID" value="PAC:32901391.CDS.1"/>
    <property type="gene ID" value="Pp3c10_19100"/>
</dbReference>
<reference evidence="1 3" key="2">
    <citation type="journal article" date="2018" name="Plant J.">
        <title>The Physcomitrella patens chromosome-scale assembly reveals moss genome structure and evolution.</title>
        <authorList>
            <person name="Lang D."/>
            <person name="Ullrich K.K."/>
            <person name="Murat F."/>
            <person name="Fuchs J."/>
            <person name="Jenkins J."/>
            <person name="Haas F.B."/>
            <person name="Piednoel M."/>
            <person name="Gundlach H."/>
            <person name="Van Bel M."/>
            <person name="Meyberg R."/>
            <person name="Vives C."/>
            <person name="Morata J."/>
            <person name="Symeonidi A."/>
            <person name="Hiss M."/>
            <person name="Muchero W."/>
            <person name="Kamisugi Y."/>
            <person name="Saleh O."/>
            <person name="Blanc G."/>
            <person name="Decker E.L."/>
            <person name="van Gessel N."/>
            <person name="Grimwood J."/>
            <person name="Hayes R.D."/>
            <person name="Graham S.W."/>
            <person name="Gunter L.E."/>
            <person name="McDaniel S.F."/>
            <person name="Hoernstein S.N.W."/>
            <person name="Larsson A."/>
            <person name="Li F.W."/>
            <person name="Perroud P.F."/>
            <person name="Phillips J."/>
            <person name="Ranjan P."/>
            <person name="Rokshar D.S."/>
            <person name="Rothfels C.J."/>
            <person name="Schneider L."/>
            <person name="Shu S."/>
            <person name="Stevenson D.W."/>
            <person name="Thummler F."/>
            <person name="Tillich M."/>
            <person name="Villarreal Aguilar J.C."/>
            <person name="Widiez T."/>
            <person name="Wong G.K."/>
            <person name="Wymore A."/>
            <person name="Zhang Y."/>
            <person name="Zimmer A.D."/>
            <person name="Quatrano R.S."/>
            <person name="Mayer K.F.X."/>
            <person name="Goodstein D."/>
            <person name="Casacuberta J.M."/>
            <person name="Vandepoele K."/>
            <person name="Reski R."/>
            <person name="Cuming A.C."/>
            <person name="Tuskan G.A."/>
            <person name="Maumus F."/>
            <person name="Salse J."/>
            <person name="Schmutz J."/>
            <person name="Rensing S.A."/>
        </authorList>
    </citation>
    <scope>NUCLEOTIDE SEQUENCE [LARGE SCALE GENOMIC DNA]</scope>
    <source>
        <strain evidence="2 3">cv. Gransden 2004</strain>
    </source>
</reference>
<evidence type="ECO:0000313" key="1">
    <source>
        <dbReference type="EMBL" id="PNR46975.1"/>
    </source>
</evidence>
<dbReference type="Proteomes" id="UP000006727">
    <property type="component" value="Chromosome 10"/>
</dbReference>
<organism evidence="1">
    <name type="scientific">Physcomitrium patens</name>
    <name type="common">Spreading-leaved earth moss</name>
    <name type="synonym">Physcomitrella patens</name>
    <dbReference type="NCBI Taxonomy" id="3218"/>
    <lineage>
        <taxon>Eukaryota</taxon>
        <taxon>Viridiplantae</taxon>
        <taxon>Streptophyta</taxon>
        <taxon>Embryophyta</taxon>
        <taxon>Bryophyta</taxon>
        <taxon>Bryophytina</taxon>
        <taxon>Bryopsida</taxon>
        <taxon>Funariidae</taxon>
        <taxon>Funariales</taxon>
        <taxon>Funariaceae</taxon>
        <taxon>Physcomitrium</taxon>
    </lineage>
</organism>
<sequence>MSLNRVSSRLSTSLVLGRCIDMEDFNYDFILHRVHIQYETESIYSLPCMS</sequence>
<evidence type="ECO:0000313" key="2">
    <source>
        <dbReference type="EnsemblPlants" id="PAC:32901391.CDS.1"/>
    </source>
</evidence>
<reference evidence="2" key="3">
    <citation type="submission" date="2020-12" db="UniProtKB">
        <authorList>
            <consortium name="EnsemblPlants"/>
        </authorList>
    </citation>
    <scope>IDENTIFICATION</scope>
</reference>
<proteinExistence type="predicted"/>
<dbReference type="InParanoid" id="A0A2K1JZM4"/>
<gene>
    <name evidence="1" type="ORF">PHYPA_014095</name>
</gene>
<dbReference type="EMBL" id="ABEU02000010">
    <property type="protein sequence ID" value="PNR46975.1"/>
    <property type="molecule type" value="Genomic_DNA"/>
</dbReference>
<accession>A0A2K1JZM4</accession>
<name>A0A2K1JZM4_PHYPA</name>
<protein>
    <submittedName>
        <fullName evidence="1 2">Uncharacterized protein</fullName>
    </submittedName>
</protein>
<keyword evidence="3" id="KW-1185">Reference proteome</keyword>
<reference evidence="1 3" key="1">
    <citation type="journal article" date="2008" name="Science">
        <title>The Physcomitrella genome reveals evolutionary insights into the conquest of land by plants.</title>
        <authorList>
            <person name="Rensing S."/>
            <person name="Lang D."/>
            <person name="Zimmer A."/>
            <person name="Terry A."/>
            <person name="Salamov A."/>
            <person name="Shapiro H."/>
            <person name="Nishiyama T."/>
            <person name="Perroud P.-F."/>
            <person name="Lindquist E."/>
            <person name="Kamisugi Y."/>
            <person name="Tanahashi T."/>
            <person name="Sakakibara K."/>
            <person name="Fujita T."/>
            <person name="Oishi K."/>
            <person name="Shin-I T."/>
            <person name="Kuroki Y."/>
            <person name="Toyoda A."/>
            <person name="Suzuki Y."/>
            <person name="Hashimoto A."/>
            <person name="Yamaguchi K."/>
            <person name="Sugano A."/>
            <person name="Kohara Y."/>
            <person name="Fujiyama A."/>
            <person name="Anterola A."/>
            <person name="Aoki S."/>
            <person name="Ashton N."/>
            <person name="Barbazuk W.B."/>
            <person name="Barker E."/>
            <person name="Bennetzen J."/>
            <person name="Bezanilla M."/>
            <person name="Blankenship R."/>
            <person name="Cho S.H."/>
            <person name="Dutcher S."/>
            <person name="Estelle M."/>
            <person name="Fawcett J.A."/>
            <person name="Gundlach H."/>
            <person name="Hanada K."/>
            <person name="Heyl A."/>
            <person name="Hicks K.A."/>
            <person name="Hugh J."/>
            <person name="Lohr M."/>
            <person name="Mayer K."/>
            <person name="Melkozernov A."/>
            <person name="Murata T."/>
            <person name="Nelson D."/>
            <person name="Pils B."/>
            <person name="Prigge M."/>
            <person name="Reiss B."/>
            <person name="Renner T."/>
            <person name="Rombauts S."/>
            <person name="Rushton P."/>
            <person name="Sanderfoot A."/>
            <person name="Schween G."/>
            <person name="Shiu S.-H."/>
            <person name="Stueber K."/>
            <person name="Theodoulou F.L."/>
            <person name="Tu H."/>
            <person name="Van de Peer Y."/>
            <person name="Verrier P.J."/>
            <person name="Waters E."/>
            <person name="Wood A."/>
            <person name="Yang L."/>
            <person name="Cove D."/>
            <person name="Cuming A."/>
            <person name="Hasebe M."/>
            <person name="Lucas S."/>
            <person name="Mishler D.B."/>
            <person name="Reski R."/>
            <person name="Grigoriev I."/>
            <person name="Quatrano R.S."/>
            <person name="Boore J.L."/>
        </authorList>
    </citation>
    <scope>NUCLEOTIDE SEQUENCE [LARGE SCALE GENOMIC DNA]</scope>
    <source>
        <strain evidence="2 3">cv. Gransden 2004</strain>
    </source>
</reference>
<dbReference type="Gramene" id="Pp3c10_19100V3.1">
    <property type="protein sequence ID" value="PAC:32901391.CDS.1"/>
    <property type="gene ID" value="Pp3c10_19100"/>
</dbReference>
<evidence type="ECO:0000313" key="3">
    <source>
        <dbReference type="Proteomes" id="UP000006727"/>
    </source>
</evidence>
<dbReference type="AlphaFoldDB" id="A0A2K1JZM4"/>